<organism evidence="1 2">
    <name type="scientific">Rhodococcoides trifolii</name>
    <dbReference type="NCBI Taxonomy" id="908250"/>
    <lineage>
        <taxon>Bacteria</taxon>
        <taxon>Bacillati</taxon>
        <taxon>Actinomycetota</taxon>
        <taxon>Actinomycetes</taxon>
        <taxon>Mycobacteriales</taxon>
        <taxon>Nocardiaceae</taxon>
        <taxon>Rhodococcoides</taxon>
    </lineage>
</organism>
<sequence length="434" mass="45212">MSPTDVLDVDSATYHRAADACDVAADALHAALTELRTSLESTGSMAGSDAGGQDWGSGYDTAARSLFAGTHATVAALTNYGNLLFRAGANHEAAEADAAHLPRPHETDPTAPVRPPVTVPPSAIGDAGPGLQGAIDLASAVGVPCPNGDVDKLGRAVSAWTTFARVVGDVRAGVLDASGNMFGSIMSPEIGSIYRELRLIADACERVRSDAGVLASSCRDFASQLGELRAQIKSLIEDFAIEEAASIAVGIGLAAVTAGVSAAASAAIAAGRFTVTANRVRRIIDDVREVLGLHRLTDRAMSSRRSMDDLTDIADRPAVDLDGVPVPKSPMADPLGPSHNSGQKWGDPGSLDDHFARHGNDFGATSADDYARMATEFFERKDLPTKVTPDGTVRIYDPSTNTFGAYNADGTTKTFFTPGSGADYWERQPGSAPQ</sequence>
<accession>A0A917CUP0</accession>
<dbReference type="RefSeq" id="WP_188543581.1">
    <property type="nucleotide sequence ID" value="NZ_BMCU01000001.1"/>
</dbReference>
<evidence type="ECO:0000313" key="1">
    <source>
        <dbReference type="EMBL" id="GGF98322.1"/>
    </source>
</evidence>
<evidence type="ECO:0000313" key="2">
    <source>
        <dbReference type="Proteomes" id="UP000654257"/>
    </source>
</evidence>
<gene>
    <name evidence="1" type="ORF">GCM10007304_10400</name>
</gene>
<dbReference type="Proteomes" id="UP000654257">
    <property type="component" value="Unassembled WGS sequence"/>
</dbReference>
<reference evidence="1" key="1">
    <citation type="journal article" date="2014" name="Int. J. Syst. Evol. Microbiol.">
        <title>Complete genome sequence of Corynebacterium casei LMG S-19264T (=DSM 44701T), isolated from a smear-ripened cheese.</title>
        <authorList>
            <consortium name="US DOE Joint Genome Institute (JGI-PGF)"/>
            <person name="Walter F."/>
            <person name="Albersmeier A."/>
            <person name="Kalinowski J."/>
            <person name="Ruckert C."/>
        </authorList>
    </citation>
    <scope>NUCLEOTIDE SEQUENCE</scope>
    <source>
        <strain evidence="1">CCM 7905</strain>
    </source>
</reference>
<dbReference type="AlphaFoldDB" id="A0A917CUP0"/>
<keyword evidence="2" id="KW-1185">Reference proteome</keyword>
<protein>
    <submittedName>
        <fullName evidence="1">Uncharacterized protein</fullName>
    </submittedName>
</protein>
<reference evidence="1" key="2">
    <citation type="submission" date="2020-09" db="EMBL/GenBank/DDBJ databases">
        <authorList>
            <person name="Sun Q."/>
            <person name="Sedlacek I."/>
        </authorList>
    </citation>
    <scope>NUCLEOTIDE SEQUENCE</scope>
    <source>
        <strain evidence="1">CCM 7905</strain>
    </source>
</reference>
<comment type="caution">
    <text evidence="1">The sequence shown here is derived from an EMBL/GenBank/DDBJ whole genome shotgun (WGS) entry which is preliminary data.</text>
</comment>
<proteinExistence type="predicted"/>
<dbReference type="EMBL" id="BMCU01000001">
    <property type="protein sequence ID" value="GGF98322.1"/>
    <property type="molecule type" value="Genomic_DNA"/>
</dbReference>
<name>A0A917CUP0_9NOCA</name>